<dbReference type="KEGG" id="vg:26627299"/>
<gene>
    <name evidence="1" type="ORF">SEA_TP1604_47</name>
</gene>
<dbReference type="RefSeq" id="YP_009200162.1">
    <property type="nucleotide sequence ID" value="NC_028818.1"/>
</dbReference>
<evidence type="ECO:0000313" key="1">
    <source>
        <dbReference type="EMBL" id="AKA61785.1"/>
    </source>
</evidence>
<dbReference type="Proteomes" id="UP000033006">
    <property type="component" value="Segment"/>
</dbReference>
<dbReference type="EMBL" id="KP876466">
    <property type="protein sequence ID" value="AKA61785.1"/>
    <property type="molecule type" value="Genomic_DNA"/>
</dbReference>
<evidence type="ECO:0000313" key="2">
    <source>
        <dbReference type="Proteomes" id="UP000033006"/>
    </source>
</evidence>
<organism evidence="1 2">
    <name type="scientific">Streptomyces phage TP1604</name>
    <dbReference type="NCBI Taxonomy" id="1636184"/>
    <lineage>
        <taxon>Viruses</taxon>
        <taxon>Duplodnaviria</taxon>
        <taxon>Heunggongvirae</taxon>
        <taxon>Uroviricota</taxon>
        <taxon>Caudoviricetes</taxon>
        <taxon>Woodruffvirus</taxon>
        <taxon>Woodruffvirus TP1604</taxon>
    </lineage>
</organism>
<keyword evidence="2" id="KW-1185">Reference proteome</keyword>
<dbReference type="GeneID" id="26627299"/>
<proteinExistence type="predicted"/>
<accession>A0A0E3M1L1</accession>
<dbReference type="OrthoDB" id="34763at10239"/>
<reference evidence="1 2" key="1">
    <citation type="submission" date="2015-03" db="EMBL/GenBank/DDBJ databases">
        <authorList>
            <person name="Phan H."/>
            <person name="Ton P."/>
            <person name="Bernal J.T."/>
            <person name="Kanani-Hendijani T.A."/>
            <person name="Munguia J."/>
            <person name="Olumba F.C."/>
            <person name="Orozco S."/>
            <person name="Gibbs Z.A."/>
            <person name="Donegan-Quick R."/>
            <person name="Visi D.K."/>
            <person name="Allen M.S."/>
            <person name="Hughes L.E."/>
            <person name="Bradley K.W."/>
            <person name="Asai D.J."/>
            <person name="Bowman C.A."/>
            <person name="Russell D.A."/>
            <person name="Pope W.H."/>
            <person name="Jacobs-Sera D."/>
            <person name="Hendrix R.W."/>
            <person name="Hatfull G.F."/>
        </authorList>
    </citation>
    <scope>NUCLEOTIDE SEQUENCE [LARGE SCALE GENOMIC DNA]</scope>
</reference>
<protein>
    <submittedName>
        <fullName evidence="1">Uncharacterized protein</fullName>
    </submittedName>
</protein>
<name>A0A0E3M1L1_9CAUD</name>
<sequence>MLCSPRCAMLVLQPNERDTAMAKDRMAELRDAIKAAEANGWTYIGNSTVRRMAEHVTPQFALDNGWAPGSTYKSLEFLSFVFNDRARVPKVIYGTCRTSWTGRQDRSISWKRTLELLAEDIAVSDIHSNH</sequence>